<proteinExistence type="predicted"/>
<protein>
    <submittedName>
        <fullName evidence="2">Uncharacterized protein</fullName>
    </submittedName>
</protein>
<dbReference type="AlphaFoldDB" id="A0A379AAE5"/>
<keyword evidence="1" id="KW-0732">Signal</keyword>
<evidence type="ECO:0000313" key="3">
    <source>
        <dbReference type="Proteomes" id="UP000254640"/>
    </source>
</evidence>
<evidence type="ECO:0000313" key="2">
    <source>
        <dbReference type="EMBL" id="SUB14885.1"/>
    </source>
</evidence>
<feature type="chain" id="PRO_5016590047" evidence="1">
    <location>
        <begin position="19"/>
        <end position="39"/>
    </location>
</feature>
<evidence type="ECO:0000256" key="1">
    <source>
        <dbReference type="SAM" id="SignalP"/>
    </source>
</evidence>
<reference evidence="2 3" key="1">
    <citation type="submission" date="2018-06" db="EMBL/GenBank/DDBJ databases">
        <authorList>
            <consortium name="Pathogen Informatics"/>
            <person name="Doyle S."/>
        </authorList>
    </citation>
    <scope>NUCLEOTIDE SEQUENCE [LARGE SCALE GENOMIC DNA]</scope>
    <source>
        <strain evidence="2 3">NCTC9381</strain>
    </source>
</reference>
<accession>A0A379AAE5</accession>
<feature type="signal peptide" evidence="1">
    <location>
        <begin position="1"/>
        <end position="18"/>
    </location>
</feature>
<sequence length="39" mass="3991">MKPGLLLMLLCLSTAALAEDLPTDASPIAASMTPLLPLP</sequence>
<keyword evidence="3" id="KW-1185">Reference proteome</keyword>
<name>A0A379AAE5_ENTAG</name>
<organism evidence="2 3">
    <name type="scientific">Enterobacter agglomerans</name>
    <name type="common">Erwinia herbicola</name>
    <name type="synonym">Pantoea agglomerans</name>
    <dbReference type="NCBI Taxonomy" id="549"/>
    <lineage>
        <taxon>Bacteria</taxon>
        <taxon>Pseudomonadati</taxon>
        <taxon>Pseudomonadota</taxon>
        <taxon>Gammaproteobacteria</taxon>
        <taxon>Enterobacterales</taxon>
        <taxon>Erwiniaceae</taxon>
        <taxon>Pantoea</taxon>
        <taxon>Pantoea agglomerans group</taxon>
    </lineage>
</organism>
<gene>
    <name evidence="2" type="ORF">NCTC9381_00746</name>
</gene>
<dbReference type="EMBL" id="UGSO01000001">
    <property type="protein sequence ID" value="SUB14885.1"/>
    <property type="molecule type" value="Genomic_DNA"/>
</dbReference>
<dbReference type="Proteomes" id="UP000254640">
    <property type="component" value="Unassembled WGS sequence"/>
</dbReference>